<dbReference type="AlphaFoldDB" id="A0A0L6VW74"/>
<keyword evidence="2" id="KW-1185">Reference proteome</keyword>
<protein>
    <submittedName>
        <fullName evidence="1">Uncharacterized protein</fullName>
    </submittedName>
</protein>
<reference evidence="1 2" key="1">
    <citation type="submission" date="2015-08" db="EMBL/GenBank/DDBJ databases">
        <title>Next Generation Sequencing and Analysis of the Genome of Puccinia sorghi L Schw, the Causal Agent of Maize Common Rust.</title>
        <authorList>
            <person name="Rochi L."/>
            <person name="Burguener G."/>
            <person name="Darino M."/>
            <person name="Turjanski A."/>
            <person name="Kreff E."/>
            <person name="Dieguez M.J."/>
            <person name="Sacco F."/>
        </authorList>
    </citation>
    <scope>NUCLEOTIDE SEQUENCE [LARGE SCALE GENOMIC DNA]</scope>
    <source>
        <strain evidence="1 2">RO10H11247</strain>
    </source>
</reference>
<name>A0A0L6VW74_9BASI</name>
<sequence>MVKRVCQHVEKGKTKKSLCSEMIKVMKKTTGFIIEMQNASITQKISNLHSLYNTACDWKRNAGAGILDADTVNGVKTTDDVFRSNTFSVLLLGVMILQPPLGLARGFPNWGIISSLHTFVHPPSPQDHIPAANCSQPITTVV</sequence>
<dbReference type="STRING" id="27349.A0A0L6VW74"/>
<dbReference type="VEuPathDB" id="FungiDB:VP01_1019g1"/>
<dbReference type="Proteomes" id="UP000037035">
    <property type="component" value="Unassembled WGS sequence"/>
</dbReference>
<dbReference type="OrthoDB" id="8015427at2759"/>
<comment type="caution">
    <text evidence="1">The sequence shown here is derived from an EMBL/GenBank/DDBJ whole genome shotgun (WGS) entry which is preliminary data.</text>
</comment>
<evidence type="ECO:0000313" key="1">
    <source>
        <dbReference type="EMBL" id="KNZ64520.1"/>
    </source>
</evidence>
<gene>
    <name evidence="1" type="ORF">VP01_1019g1</name>
</gene>
<evidence type="ECO:0000313" key="2">
    <source>
        <dbReference type="Proteomes" id="UP000037035"/>
    </source>
</evidence>
<accession>A0A0L6VW74</accession>
<dbReference type="EMBL" id="LAVV01000221">
    <property type="protein sequence ID" value="KNZ64520.1"/>
    <property type="molecule type" value="Genomic_DNA"/>
</dbReference>
<organism evidence="1 2">
    <name type="scientific">Puccinia sorghi</name>
    <dbReference type="NCBI Taxonomy" id="27349"/>
    <lineage>
        <taxon>Eukaryota</taxon>
        <taxon>Fungi</taxon>
        <taxon>Dikarya</taxon>
        <taxon>Basidiomycota</taxon>
        <taxon>Pucciniomycotina</taxon>
        <taxon>Pucciniomycetes</taxon>
        <taxon>Pucciniales</taxon>
        <taxon>Pucciniaceae</taxon>
        <taxon>Puccinia</taxon>
    </lineage>
</organism>
<proteinExistence type="predicted"/>